<evidence type="ECO:0000313" key="2">
    <source>
        <dbReference type="Proteomes" id="UP000593686"/>
    </source>
</evidence>
<dbReference type="KEGG" id="vg:65129957"/>
<evidence type="ECO:0000313" key="1">
    <source>
        <dbReference type="EMBL" id="QOR59395.1"/>
    </source>
</evidence>
<reference evidence="1 2" key="1">
    <citation type="submission" date="2020-07" db="EMBL/GenBank/DDBJ databases">
        <title>Taxonomic proposal: Crassvirales, a new order of highly abundant and diverse bacterial viruses.</title>
        <authorList>
            <person name="Shkoporov A.N."/>
            <person name="Stockdale S.R."/>
            <person name="Guerin E."/>
            <person name="Ross R.P."/>
            <person name="Hill C."/>
        </authorList>
    </citation>
    <scope>NUCLEOTIDE SEQUENCE [LARGE SCALE GENOMIC DNA]</scope>
</reference>
<accession>A0A7M1RY77</accession>
<dbReference type="RefSeq" id="YP_010111553.1">
    <property type="nucleotide sequence ID" value="NC_055882.1"/>
</dbReference>
<protein>
    <submittedName>
        <fullName evidence="1">Uncharacterized protein</fullName>
    </submittedName>
</protein>
<dbReference type="GeneID" id="65129957"/>
<organism evidence="1 2">
    <name type="scientific">uncultured phage cr116_1</name>
    <dbReference type="NCBI Taxonomy" id="2772073"/>
    <lineage>
        <taxon>Viruses</taxon>
        <taxon>Duplodnaviria</taxon>
        <taxon>Heunggongvirae</taxon>
        <taxon>Uroviricota</taxon>
        <taxon>Caudoviricetes</taxon>
        <taxon>Crassvirales</taxon>
        <taxon>Steigviridae</taxon>
        <taxon>Asinivirinae</taxon>
        <taxon>Pamirivirus</taxon>
        <taxon>Pamirivirus faecium</taxon>
    </lineage>
</organism>
<keyword evidence="2" id="KW-1185">Reference proteome</keyword>
<dbReference type="EMBL" id="MT774389">
    <property type="protein sequence ID" value="QOR59395.1"/>
    <property type="molecule type" value="Genomic_DNA"/>
</dbReference>
<sequence length="1281" mass="145489">MAKNSCELYPIVQGKPSKLYKDLLKVTGNRPKANYIYAVYLQSGVAAQMDSLGYSRNDQGEHKIADVEKHLDVMSFIRESTEGKVSEVSRRIGATDFSGNPIDYTNAKDALDIAQRHNSSSKGTVAAVYSKGDKFNIVVDVKNARTQLRSAQVEKQLQQWDILKQAINSIGIDIESADINKSVYNATNARYAVQQMHNIQLTDNKYLDRKEIKDLLVFNESSTQVQRLKQMFGTLDEVAQKIYDSYRTGGVTSSQRTLIDATLTNCKKYNGLDVNAVLNQIESVEQTIGNTKEGKIEDTIKSLNKKYNLDFNEVVLVGNNIRSLSQAASEAAITLQRQLKKMKAEQGITPETTRLEQSLHTLMKEINSNRYYIGILGFLNEASTQIQKMENILQNTPQSGSNLERASAMAKSLMQVKSITDGYKNILTSLSNIDNIISNERLSDADKQVIKDQATKLVEFFDKHDKTLKELRLNTMTTIATEYLGDKLSNGMAVVNIVEMAEKDSTIYDYLYSIGRVSNPLIATMGNIIRDAQSSRDAKMNAISLRIRRAENKLRKAGIKSDFMYEPNGYIISDIDWTAYNKARAKFRKGLKGQGNRGLSIDEAMKNWEDANTEDRIVDFDSGRTEKVPNATYRKAFPQLTKEQQEYYTTMMQIKGELGTLLPNYAQRQFIPPQVRRSFIDAIQAAIKGGNLQGLIKAIRTKFKDLTTIREDDDRYANNGIVNGEEYSIVSGALDNTPFRQIPIFYINRIKDQGELLKDFSSAIQHLAGTAINYEAMNNIKDTVEFMADFIKDQEVAAGRSYKSLDMVEDTSIRVYKQLKAFASNSNTIGIVNGFIDKHIYGVNIKDTGKYHHLLRNLLAYTSVKSLAVNVKGAISNYLVGELQMLIEAGAMEFYNPIDYAWAHKKVFGDNTVGSVGRIMDFMTNNTNSKSVLLAQIFDPLNENFSEQQHQRYYRGPLRHLLGKDFTFIGYGAGDHLIHFVTMYAILHNTKVKINGKTKTLYDVFSVGNKVDGNSELIIDKDATYINDEGQEVPIDNAFLEKIRKRIRYANQTMHGAMNEEDKGLIHQRMAGRFIMNLRQWMVEHYSRRFRDSHYDATLGENREGFYNTTSKFAYAMVGDIFRFQRESMLHWNEMNSMQKANVRRALSEILVLSSLLTLSFALGEPDDHKKEWLMRMFIYQTKRAITDVNGSTPWGIPMEMNTLINSPIAASNVVNSFIYPFAGIRDINETIKSGKHKGENRYFRNIKKYLIPFYGQIEQLEEMDTDNSVFQVFEKNNLQK</sequence>
<name>A0A7M1RY77_9CAUD</name>
<dbReference type="Proteomes" id="UP000593686">
    <property type="component" value="Genome"/>
</dbReference>
<proteinExistence type="predicted"/>